<dbReference type="GO" id="GO:0045087">
    <property type="term" value="P:innate immune response"/>
    <property type="evidence" value="ECO:0007669"/>
    <property type="project" value="UniProtKB-KW"/>
</dbReference>
<keyword evidence="3" id="KW-0399">Innate immunity</keyword>
<dbReference type="InterPro" id="IPR027417">
    <property type="entry name" value="P-loop_NTPase"/>
</dbReference>
<dbReference type="InterPro" id="IPR007111">
    <property type="entry name" value="NACHT_NTPase"/>
</dbReference>
<dbReference type="InterPro" id="IPR001315">
    <property type="entry name" value="CARD"/>
</dbReference>
<sequence>MACASQSALNYLKSARRHLVGGLKNLSVIVENLHQQKVFTDEEVCKIQTEKDDWDKTRAILDSVTKKGEAACEVLLRIIDMTRMRSLERISPFPEETTESSTEPKQFDLNHWISCFPFEEDTQMYGGCLQGPRPCHMYQEKLMERVQKKVKEFWMRNEKLLCVNHKSDLSYSPLVLNTQGSGSPSKIKKFKIKKSKMSRPKKLRMYIPEDESKVSPSDLLKTNKNILLVGKPGIGKTALCHEILKLWVEKKSEKLDYMFYFDMRERSHVTGVMSLEELLFSVYCEPDDGKDKVLQDIKQYSDNVTVIFDGITDLTCSVVKHIVEKDLPNAKVIITCRPDDEEDFFYGDFLRVEVKGFSEQTIKLYLLPILGEEHKKIMCDLELLTLCHVPVYALMVAACLLSKTPEDLPQPHSKTEININIVRFCLQVSSSKTKKYLNSFIQEKKMEILSLAELAFHATERKTVSLTNLHCEDRCVLSFLKPLVVQVAPTETKTTHAFLHYTVQEFFAALWLLKNPNEIKGVLQQCLKEEQQHMKHLIPFMCRLLTEKSPSLMEHLIPAQELKNTSNWFFKALIDSGFDDDIRFLCECLYESHCPEAGVYLLKRLNYHLDLSGESLDPYLCCAVANVVALSRERKVSLDLEGVSVSEQGVRRLLGCLDNVQWSDPLPQQLWEIILLSEEQLESVTLLSCDGHQLHLPLQGKRQLFERAVSVIQKNPMKVNVCLHWDSGETAVSRNLSKSLLEALHYIKSLSFSINNMGPGQQEKEQSHEMWEKEKMKLLLDLCRKAALYRELSFHSIVNRLISLFSVDNVHHLLLDFHQHVKSTKCFSVIPKLKALYESAPSVWSIDLSKRKTSILLEVLKLQTERKHVKLKGYPDESEVKIFLQCLPHISDLSFPDQVEGGVKFCRDLFCAAAKSDQWTGGNTVELLLSVCRYETFPHYDTGDSDDVQFSDDSLLDLYSSIKTYENKTGLSVLPSVQSVFQSTSSVWSLDLSKRKTSILLEVLKLQTEKKHIELWWCSEEEDEVMGFLHCLPYISQLSFSFWSGDDVKFCGSLFCAAANEEKQLEMLLSVCRYETFPFHAYDSTLYPVGFLLDLYSYITKSSTYKGLSVLPLVQSFFQSTPSVWYIDLSERKPSILLEVLKLQTEKKHVELKGYPNKISEVKIFLLCLPHISDLSFPDQVKGGVKFCRVLFCAATESDQETGGNTVEMLLSVCRYVTFPHHDTDNSDDFQFSDDSLLDLYSSIKTYEDKTGLNFLSLVQSVFQSTPSVWSIDLSERKTSILLEVLKLQTERKHVELKDYPDDESEVKIFLQCLPHISDLSFPDRVEGGVKFCRDLFCAAAKSDQETGGNTVDLLLSVCRYETFPRDDTDNSDDFQFRDDSLLDLCSSIKTYEKKTGLIVLPSVQSVFQSTPSVWFVDFSERKTSILLEVLKLQTKEKHVKLKDYPYYESEVKIFLQCLPHISDLSFPDRLEDGVKFCRDLFCAAAKSDRETGGNTVELLLSVCRYETFPRHDTDNNDFIINESLLDLYSSIKTYENKTGLSFLPSVQSVFQSTPSVWSIDLSERKTSILLEVLKLQTERKHIKLCRCSAEEDEVIGFLHCLPYISQLSFSFDDWSRDGVKFCGSLFCAAASEEDQLEMLLSVCRYETFPCVDFEDIEDIEDNQCDFLLDLYSYIKKSITYKGLSVLPSVQSFFQSAASVWSIDLSKTKTSILLEVLKLQTERKHVKLKDYPYDESEVKIFLQCLPHISDLSFSEELEGGVKFCRDLFCAAAKSDQETGGNTVELLLSVCRFETFPLHDTDNSDDFQFWDDSLLDLFSSIKTYEKKTGWSVLPSVQSVFQSTHSFWIIDLSKTKTSILLEVLILQTEEKDIELWSCSEEEDEVMGFLQCLPYISQLSFSFDDWSGDDVKFCGSLFCAAANEEGQLELLLSVCRYKTFPCVDFADIKDIEDNQCNFLLDLYSYIKKSTTYKGLRFLPSVQSVFQSTLSVWSVDLSERKTAILLEVLILQTEKKHVKLHGCLAEEDEVIGFLHCLPYISQLSFSFDDWSGDVVKFCGSLFCAAANEEEQLELLLSVCRYETFPFHCMRDTDQCSFLLDLYSYIVTYEKKTGLSVLPSVQSVFQSTPSVWSIDLSKTKTSILLKVLKLQTEEKHVKLHGCLEEEDEVKSFLQCLPYISQLRLSTDMALTLSRWVKRGRVAPLSVTDELSLVSETIQRSERVWLKVVSSLAYLLRHWTVRQLDLTESTIPAQALIPLLLHNSPLTIKPSSSFVLTVIREIYKARASSIIPGLLRSCDDVINLTCKQLNSEDCAALLYTLEHSDGVKLNLLRTLIPPGEINLILSVLNKVSHLSVDRKLLLEILHSCAASDAVEEKAVSLLRALQHRLSGHLHRPEVQQPGHRTQSAGLCGGVQWTGPAVICPKQSQAQSKQSCCPPADVNVGR</sequence>
<dbReference type="PANTHER" id="PTHR31594">
    <property type="entry name" value="AIG1-TYPE G DOMAIN-CONTAINING PROTEIN"/>
    <property type="match status" value="1"/>
</dbReference>
<dbReference type="Proteomes" id="UP001178508">
    <property type="component" value="Chromosome 24"/>
</dbReference>
<reference evidence="7" key="1">
    <citation type="submission" date="2023-08" db="EMBL/GenBank/DDBJ databases">
        <authorList>
            <person name="Alioto T."/>
            <person name="Alioto T."/>
            <person name="Gomez Garrido J."/>
        </authorList>
    </citation>
    <scope>NUCLEOTIDE SEQUENCE</scope>
</reference>
<comment type="subcellular location">
    <subcellularLocation>
        <location evidence="1">Cytoplasm</location>
    </subcellularLocation>
</comment>
<dbReference type="GO" id="GO:0042981">
    <property type="term" value="P:regulation of apoptotic process"/>
    <property type="evidence" value="ECO:0007669"/>
    <property type="project" value="InterPro"/>
</dbReference>
<dbReference type="Gene3D" id="1.10.533.10">
    <property type="entry name" value="Death Domain, Fas"/>
    <property type="match status" value="1"/>
</dbReference>
<evidence type="ECO:0000313" key="8">
    <source>
        <dbReference type="Proteomes" id="UP001178508"/>
    </source>
</evidence>
<dbReference type="GO" id="GO:0005737">
    <property type="term" value="C:cytoplasm"/>
    <property type="evidence" value="ECO:0007669"/>
    <property type="project" value="UniProtKB-SubCell"/>
</dbReference>
<dbReference type="InterPro" id="IPR052090">
    <property type="entry name" value="Cytolytic_pore-forming_toxin"/>
</dbReference>
<dbReference type="EMBL" id="OY660887">
    <property type="protein sequence ID" value="CAJ1087437.1"/>
    <property type="molecule type" value="Genomic_DNA"/>
</dbReference>
<protein>
    <submittedName>
        <fullName evidence="7">Uncharacterized protein LOC108879369 isoform X1</fullName>
    </submittedName>
</protein>
<dbReference type="Gene3D" id="3.40.50.300">
    <property type="entry name" value="P-loop containing nucleotide triphosphate hydrolases"/>
    <property type="match status" value="1"/>
</dbReference>
<evidence type="ECO:0000256" key="2">
    <source>
        <dbReference type="ARBA" id="ARBA00022490"/>
    </source>
</evidence>
<dbReference type="PROSITE" id="PS50209">
    <property type="entry name" value="CARD"/>
    <property type="match status" value="1"/>
</dbReference>
<keyword evidence="8" id="KW-1185">Reference proteome</keyword>
<evidence type="ECO:0000256" key="1">
    <source>
        <dbReference type="ARBA" id="ARBA00004496"/>
    </source>
</evidence>
<dbReference type="InterPro" id="IPR011029">
    <property type="entry name" value="DEATH-like_dom_sf"/>
</dbReference>
<evidence type="ECO:0000256" key="3">
    <source>
        <dbReference type="ARBA" id="ARBA00022588"/>
    </source>
</evidence>
<gene>
    <name evidence="7" type="ORF">XNOV1_A024142</name>
</gene>
<keyword evidence="4" id="KW-0391">Immunity</keyword>
<dbReference type="Pfam" id="PF05729">
    <property type="entry name" value="NACHT"/>
    <property type="match status" value="1"/>
</dbReference>
<evidence type="ECO:0000256" key="4">
    <source>
        <dbReference type="ARBA" id="ARBA00022859"/>
    </source>
</evidence>
<evidence type="ECO:0000259" key="5">
    <source>
        <dbReference type="PROSITE" id="PS50209"/>
    </source>
</evidence>
<organism evidence="7 8">
    <name type="scientific">Xyrichtys novacula</name>
    <name type="common">Pearly razorfish</name>
    <name type="synonym">Hemipteronotus novacula</name>
    <dbReference type="NCBI Taxonomy" id="13765"/>
    <lineage>
        <taxon>Eukaryota</taxon>
        <taxon>Metazoa</taxon>
        <taxon>Chordata</taxon>
        <taxon>Craniata</taxon>
        <taxon>Vertebrata</taxon>
        <taxon>Euteleostomi</taxon>
        <taxon>Actinopterygii</taxon>
        <taxon>Neopterygii</taxon>
        <taxon>Teleostei</taxon>
        <taxon>Neoteleostei</taxon>
        <taxon>Acanthomorphata</taxon>
        <taxon>Eupercaria</taxon>
        <taxon>Labriformes</taxon>
        <taxon>Labridae</taxon>
        <taxon>Xyrichtys</taxon>
    </lineage>
</organism>
<dbReference type="InterPro" id="IPR003593">
    <property type="entry name" value="AAA+_ATPase"/>
</dbReference>
<accession>A0AAV1HSR3</accession>
<feature type="domain" description="CARD" evidence="5">
    <location>
        <begin position="4"/>
        <end position="79"/>
    </location>
</feature>
<dbReference type="Gene3D" id="1.20.58.1200">
    <property type="entry name" value="RNA silencing suppressor P21, N-terminal domain"/>
    <property type="match status" value="10"/>
</dbReference>
<dbReference type="PANTHER" id="PTHR31594:SF16">
    <property type="entry name" value="SI:CH211-281L24.3"/>
    <property type="match status" value="1"/>
</dbReference>
<dbReference type="Pfam" id="PF00619">
    <property type="entry name" value="CARD"/>
    <property type="match status" value="1"/>
</dbReference>
<dbReference type="SUPFAM" id="SSF47986">
    <property type="entry name" value="DEATH domain"/>
    <property type="match status" value="1"/>
</dbReference>
<evidence type="ECO:0000313" key="7">
    <source>
        <dbReference type="EMBL" id="CAJ1087437.1"/>
    </source>
</evidence>
<dbReference type="CDD" id="cd00009">
    <property type="entry name" value="AAA"/>
    <property type="match status" value="1"/>
</dbReference>
<dbReference type="CDD" id="cd01671">
    <property type="entry name" value="CARD"/>
    <property type="match status" value="1"/>
</dbReference>
<evidence type="ECO:0000259" key="6">
    <source>
        <dbReference type="PROSITE" id="PS50837"/>
    </source>
</evidence>
<feature type="domain" description="NACHT" evidence="6">
    <location>
        <begin position="224"/>
        <end position="339"/>
    </location>
</feature>
<dbReference type="SMART" id="SM00382">
    <property type="entry name" value="AAA"/>
    <property type="match status" value="1"/>
</dbReference>
<proteinExistence type="predicted"/>
<keyword evidence="2" id="KW-0963">Cytoplasm</keyword>
<dbReference type="PROSITE" id="PS50837">
    <property type="entry name" value="NACHT"/>
    <property type="match status" value="1"/>
</dbReference>
<dbReference type="SUPFAM" id="SSF52540">
    <property type="entry name" value="P-loop containing nucleoside triphosphate hydrolases"/>
    <property type="match status" value="1"/>
</dbReference>
<name>A0AAV1HSR3_XYRNO</name>